<evidence type="ECO:0000313" key="4">
    <source>
        <dbReference type="Proteomes" id="UP000078507"/>
    </source>
</evidence>
<dbReference type="AlphaFoldDB" id="A0A178Y3M4"/>
<dbReference type="InterPro" id="IPR000835">
    <property type="entry name" value="HTH_MarR-typ"/>
</dbReference>
<dbReference type="GO" id="GO:0006950">
    <property type="term" value="P:response to stress"/>
    <property type="evidence" value="ECO:0007669"/>
    <property type="project" value="TreeGrafter"/>
</dbReference>
<organism evidence="3 4">
    <name type="scientific">Sinorhizobium saheli</name>
    <dbReference type="NCBI Taxonomy" id="36856"/>
    <lineage>
        <taxon>Bacteria</taxon>
        <taxon>Pseudomonadati</taxon>
        <taxon>Pseudomonadota</taxon>
        <taxon>Alphaproteobacteria</taxon>
        <taxon>Hyphomicrobiales</taxon>
        <taxon>Rhizobiaceae</taxon>
        <taxon>Sinorhizobium/Ensifer group</taxon>
        <taxon>Sinorhizobium</taxon>
    </lineage>
</organism>
<reference evidence="3 4" key="1">
    <citation type="submission" date="2015-11" db="EMBL/GenBank/DDBJ databases">
        <title>Ensifer anhuiense sp. nov., an effective nitrogen fixation bacterium with Glycine soja.</title>
        <authorList>
            <person name="Yan H."/>
            <person name="Chen W."/>
        </authorList>
    </citation>
    <scope>NUCLEOTIDE SEQUENCE [LARGE SCALE GENOMIC DNA]</scope>
    <source>
        <strain evidence="3 4">LMG 7837</strain>
    </source>
</reference>
<accession>A0A178Y3M4</accession>
<dbReference type="GO" id="GO:0003700">
    <property type="term" value="F:DNA-binding transcription factor activity"/>
    <property type="evidence" value="ECO:0007669"/>
    <property type="project" value="InterPro"/>
</dbReference>
<feature type="compositionally biased region" description="Polar residues" evidence="1">
    <location>
        <begin position="1"/>
        <end position="14"/>
    </location>
</feature>
<dbReference type="InterPro" id="IPR036388">
    <property type="entry name" value="WH-like_DNA-bd_sf"/>
</dbReference>
<evidence type="ECO:0000259" key="2">
    <source>
        <dbReference type="PROSITE" id="PS50995"/>
    </source>
</evidence>
<gene>
    <name evidence="3" type="ORF">ATB98_07135</name>
</gene>
<keyword evidence="4" id="KW-1185">Reference proteome</keyword>
<comment type="caution">
    <text evidence="3">The sequence shown here is derived from an EMBL/GenBank/DDBJ whole genome shotgun (WGS) entry which is preliminary data.</text>
</comment>
<feature type="domain" description="HTH marR-type" evidence="2">
    <location>
        <begin position="21"/>
        <end position="155"/>
    </location>
</feature>
<dbReference type="RefSeq" id="WP_066877097.1">
    <property type="nucleotide sequence ID" value="NZ_LNQB01000083.1"/>
</dbReference>
<protein>
    <submittedName>
        <fullName evidence="3">MarR family transcriptional regulator</fullName>
    </submittedName>
</protein>
<dbReference type="InterPro" id="IPR036390">
    <property type="entry name" value="WH_DNA-bd_sf"/>
</dbReference>
<dbReference type="STRING" id="36856.ATB98_07135"/>
<dbReference type="PROSITE" id="PS50995">
    <property type="entry name" value="HTH_MARR_2"/>
    <property type="match status" value="1"/>
</dbReference>
<dbReference type="SMART" id="SM00347">
    <property type="entry name" value="HTH_MARR"/>
    <property type="match status" value="1"/>
</dbReference>
<dbReference type="Gene3D" id="1.10.10.10">
    <property type="entry name" value="Winged helix-like DNA-binding domain superfamily/Winged helix DNA-binding domain"/>
    <property type="match status" value="1"/>
</dbReference>
<evidence type="ECO:0000256" key="1">
    <source>
        <dbReference type="SAM" id="MobiDB-lite"/>
    </source>
</evidence>
<name>A0A178Y3M4_SINSA</name>
<dbReference type="PANTHER" id="PTHR33164:SF99">
    <property type="entry name" value="MARR FAMILY REGULATORY PROTEIN"/>
    <property type="match status" value="1"/>
</dbReference>
<dbReference type="InterPro" id="IPR039422">
    <property type="entry name" value="MarR/SlyA-like"/>
</dbReference>
<dbReference type="SUPFAM" id="SSF46785">
    <property type="entry name" value="Winged helix' DNA-binding domain"/>
    <property type="match status" value="1"/>
</dbReference>
<dbReference type="Pfam" id="PF12802">
    <property type="entry name" value="MarR_2"/>
    <property type="match status" value="1"/>
</dbReference>
<proteinExistence type="predicted"/>
<sequence length="155" mass="16693">MPSGGSSKSGTETPDGSEPLAPGIFEGLAGVRLAMRRFLSFSEAAVSEAGVTSQQYQALLVIKVAPQGQIMLRELAREMLIQHNGAVQLVDRLEAAGLCRRIPSVSDKRSVLVGLTEHGERVVEVLARRHLGAMLENEPLLVESLARLRRLAEIG</sequence>
<dbReference type="Proteomes" id="UP000078507">
    <property type="component" value="Unassembled WGS sequence"/>
</dbReference>
<evidence type="ECO:0000313" key="3">
    <source>
        <dbReference type="EMBL" id="OAP42168.1"/>
    </source>
</evidence>
<dbReference type="OrthoDB" id="9807800at2"/>
<feature type="region of interest" description="Disordered" evidence="1">
    <location>
        <begin position="1"/>
        <end position="21"/>
    </location>
</feature>
<dbReference type="PANTHER" id="PTHR33164">
    <property type="entry name" value="TRANSCRIPTIONAL REGULATOR, MARR FAMILY"/>
    <property type="match status" value="1"/>
</dbReference>
<dbReference type="EMBL" id="LNQB01000083">
    <property type="protein sequence ID" value="OAP42168.1"/>
    <property type="molecule type" value="Genomic_DNA"/>
</dbReference>
<dbReference type="PRINTS" id="PR00598">
    <property type="entry name" value="HTHMARR"/>
</dbReference>